<dbReference type="EMBL" id="JAGMUX010000016">
    <property type="protein sequence ID" value="KAH7236834.1"/>
    <property type="molecule type" value="Genomic_DNA"/>
</dbReference>
<accession>A0A9P9K1H2</accession>
<keyword evidence="2" id="KW-1185">Reference proteome</keyword>
<dbReference type="AlphaFoldDB" id="A0A9P9K1H2"/>
<organism evidence="1 2">
    <name type="scientific">Fusarium redolens</name>
    <dbReference type="NCBI Taxonomy" id="48865"/>
    <lineage>
        <taxon>Eukaryota</taxon>
        <taxon>Fungi</taxon>
        <taxon>Dikarya</taxon>
        <taxon>Ascomycota</taxon>
        <taxon>Pezizomycotina</taxon>
        <taxon>Sordariomycetes</taxon>
        <taxon>Hypocreomycetidae</taxon>
        <taxon>Hypocreales</taxon>
        <taxon>Nectriaceae</taxon>
        <taxon>Fusarium</taxon>
        <taxon>Fusarium redolens species complex</taxon>
    </lineage>
</organism>
<reference evidence="1" key="1">
    <citation type="journal article" date="2021" name="Nat. Commun.">
        <title>Genetic determinants of endophytism in the Arabidopsis root mycobiome.</title>
        <authorList>
            <person name="Mesny F."/>
            <person name="Miyauchi S."/>
            <person name="Thiergart T."/>
            <person name="Pickel B."/>
            <person name="Atanasova L."/>
            <person name="Karlsson M."/>
            <person name="Huettel B."/>
            <person name="Barry K.W."/>
            <person name="Haridas S."/>
            <person name="Chen C."/>
            <person name="Bauer D."/>
            <person name="Andreopoulos W."/>
            <person name="Pangilinan J."/>
            <person name="LaButti K."/>
            <person name="Riley R."/>
            <person name="Lipzen A."/>
            <person name="Clum A."/>
            <person name="Drula E."/>
            <person name="Henrissat B."/>
            <person name="Kohler A."/>
            <person name="Grigoriev I.V."/>
            <person name="Martin F.M."/>
            <person name="Hacquard S."/>
        </authorList>
    </citation>
    <scope>NUCLEOTIDE SEQUENCE</scope>
    <source>
        <strain evidence="1">MPI-CAGE-AT-0023</strain>
    </source>
</reference>
<sequence length="72" mass="8504">MGWKWVVYHKVGFTVSGYMDRCTAVELEWLLDTDHFYPANLPKDYNGRVRNKKIREIFDKLGHPDQPTGQHP</sequence>
<dbReference type="OrthoDB" id="10253254at2759"/>
<evidence type="ECO:0000313" key="1">
    <source>
        <dbReference type="EMBL" id="KAH7236834.1"/>
    </source>
</evidence>
<dbReference type="Proteomes" id="UP000720189">
    <property type="component" value="Unassembled WGS sequence"/>
</dbReference>
<dbReference type="RefSeq" id="XP_046044964.1">
    <property type="nucleotide sequence ID" value="XM_046193738.1"/>
</dbReference>
<name>A0A9P9K1H2_FUSRE</name>
<protein>
    <submittedName>
        <fullName evidence="1">Uncharacterized protein</fullName>
    </submittedName>
</protein>
<dbReference type="GeneID" id="70223692"/>
<evidence type="ECO:0000313" key="2">
    <source>
        <dbReference type="Proteomes" id="UP000720189"/>
    </source>
</evidence>
<proteinExistence type="predicted"/>
<gene>
    <name evidence="1" type="ORF">BKA55DRAFT_578615</name>
</gene>
<comment type="caution">
    <text evidence="1">The sequence shown here is derived from an EMBL/GenBank/DDBJ whole genome shotgun (WGS) entry which is preliminary data.</text>
</comment>